<accession>L9WUW2</accession>
<feature type="non-terminal residue" evidence="1">
    <location>
        <position position="296"/>
    </location>
</feature>
<proteinExistence type="predicted"/>
<dbReference type="Proteomes" id="UP000011602">
    <property type="component" value="Unassembled WGS sequence"/>
</dbReference>
<gene>
    <name evidence="1" type="ORF">C493_16474</name>
</gene>
<comment type="caution">
    <text evidence="1">The sequence shown here is derived from an EMBL/GenBank/DDBJ whole genome shotgun (WGS) entry which is preliminary data.</text>
</comment>
<dbReference type="eggNOG" id="arCOG02945">
    <property type="taxonomic scope" value="Archaea"/>
</dbReference>
<evidence type="ECO:0000313" key="1">
    <source>
        <dbReference type="EMBL" id="ELY52123.1"/>
    </source>
</evidence>
<organism evidence="1 2">
    <name type="scientific">Natronolimnohabitans innermongolicus JCM 12255</name>
    <dbReference type="NCBI Taxonomy" id="1227499"/>
    <lineage>
        <taxon>Archaea</taxon>
        <taxon>Methanobacteriati</taxon>
        <taxon>Methanobacteriota</taxon>
        <taxon>Stenosarchaea group</taxon>
        <taxon>Halobacteria</taxon>
        <taxon>Halobacteriales</taxon>
        <taxon>Natrialbaceae</taxon>
        <taxon>Natronolimnohabitans</taxon>
    </lineage>
</organism>
<feature type="non-terminal residue" evidence="1">
    <location>
        <position position="1"/>
    </location>
</feature>
<dbReference type="Gene3D" id="2.60.40.1120">
    <property type="entry name" value="Carboxypeptidase-like, regulatory domain"/>
    <property type="match status" value="1"/>
</dbReference>
<sequence>PTQLENLAHQTALRLYPMAYFKSLRNRMDEGTGDDDVGQGWTFDEILDTEHTAVAVNDAIFGVQEDVFGEDAVDPYADRVMRPAWACLIADTLEAMADSDDAENGDKDAYEASVSVPDDVDDATVFVGGEKRGTTGADSEVTFDLTANETQRVVVVADGYDRIDTDRYFSEQDADHHVSLAPATDRTIGVYDSSGDPLADAEVNIWNDDELVYAETDADGTVDLDALDVDVGDDVTVEVFAEGYDGSSESLEADGSAAVVLTPADEPAADDLEEEAGLTEYFDDPDVAETVCEEVR</sequence>
<name>L9WUW2_9EURY</name>
<dbReference type="SUPFAM" id="SSF49464">
    <property type="entry name" value="Carboxypeptidase regulatory domain-like"/>
    <property type="match status" value="1"/>
</dbReference>
<reference evidence="1 2" key="1">
    <citation type="journal article" date="2014" name="PLoS Genet.">
        <title>Phylogenetically driven sequencing of extremely halophilic archaea reveals strategies for static and dynamic osmo-response.</title>
        <authorList>
            <person name="Becker E.A."/>
            <person name="Seitzer P.M."/>
            <person name="Tritt A."/>
            <person name="Larsen D."/>
            <person name="Krusor M."/>
            <person name="Yao A.I."/>
            <person name="Wu D."/>
            <person name="Madern D."/>
            <person name="Eisen J.A."/>
            <person name="Darling A.E."/>
            <person name="Facciotti M.T."/>
        </authorList>
    </citation>
    <scope>NUCLEOTIDE SEQUENCE [LARGE SCALE GENOMIC DNA]</scope>
    <source>
        <strain evidence="1 2">JCM 12255</strain>
    </source>
</reference>
<dbReference type="AlphaFoldDB" id="L9WUW2"/>
<dbReference type="InterPro" id="IPR008969">
    <property type="entry name" value="CarboxyPept-like_regulatory"/>
</dbReference>
<keyword evidence="2" id="KW-1185">Reference proteome</keyword>
<protein>
    <submittedName>
        <fullName evidence="1">Uncharacterized protein</fullName>
    </submittedName>
</protein>
<dbReference type="EMBL" id="AOHZ01000078">
    <property type="protein sequence ID" value="ELY52123.1"/>
    <property type="molecule type" value="Genomic_DNA"/>
</dbReference>
<evidence type="ECO:0000313" key="2">
    <source>
        <dbReference type="Proteomes" id="UP000011602"/>
    </source>
</evidence>